<sequence length="289" mass="29788">MFYTIKELVQQAEDLTNGSVAELMIETEYELSGRDRDEVLFLMTRNLEVMLASVTDGMTESKSVSGLTGGDAAKLDRYIKSGRALSDHTVISAARNAMAVNELNAKMGLVCATPTAGSAGCLPAIISAATEKLNLTKKDQLDFLFTAGAFGLVIANNASISGAEGGCQAEVGSASAMGAAALVMAAGGTAYQASQAIAFVLKNMLGLICDPVAGLVEVPCVKRNAMGASFAFVAADMALAGIESKIPVDEVVNAMYQVGKAMPTAFKETAEGGLAATPTGKKLAKHIFG</sequence>
<evidence type="ECO:0000256" key="3">
    <source>
        <dbReference type="ARBA" id="ARBA00008636"/>
    </source>
</evidence>
<evidence type="ECO:0000256" key="6">
    <source>
        <dbReference type="ARBA" id="ARBA00022723"/>
    </source>
</evidence>
<evidence type="ECO:0000256" key="11">
    <source>
        <dbReference type="RuleBase" id="RU366059"/>
    </source>
</evidence>
<evidence type="ECO:0000256" key="4">
    <source>
        <dbReference type="ARBA" id="ARBA00022432"/>
    </source>
</evidence>
<evidence type="ECO:0000256" key="1">
    <source>
        <dbReference type="ARBA" id="ARBA00001966"/>
    </source>
</evidence>
<evidence type="ECO:0000313" key="13">
    <source>
        <dbReference type="EMBL" id="MDQ0222567.1"/>
    </source>
</evidence>
<evidence type="ECO:0000256" key="2">
    <source>
        <dbReference type="ARBA" id="ARBA00004742"/>
    </source>
</evidence>
<dbReference type="PANTHER" id="PTHR30182:SF1">
    <property type="entry name" value="L-SERINE DEHYDRATASE 1"/>
    <property type="match status" value="1"/>
</dbReference>
<dbReference type="InterPro" id="IPR051318">
    <property type="entry name" value="Fe-S_L-Ser"/>
</dbReference>
<dbReference type="PANTHER" id="PTHR30182">
    <property type="entry name" value="L-SERINE DEHYDRATASE"/>
    <property type="match status" value="1"/>
</dbReference>
<gene>
    <name evidence="13" type="ORF">J2S23_001119</name>
</gene>
<comment type="pathway">
    <text evidence="2">Carbohydrate biosynthesis; gluconeogenesis.</text>
</comment>
<evidence type="ECO:0000256" key="9">
    <source>
        <dbReference type="ARBA" id="ARBA00023239"/>
    </source>
</evidence>
<dbReference type="Pfam" id="PF03313">
    <property type="entry name" value="SDH_alpha"/>
    <property type="match status" value="1"/>
</dbReference>
<comment type="caution">
    <text evidence="13">The sequence shown here is derived from an EMBL/GenBank/DDBJ whole genome shotgun (WGS) entry which is preliminary data.</text>
</comment>
<keyword evidence="4 11" id="KW-0312">Gluconeogenesis</keyword>
<dbReference type="EMBL" id="JAUSTM010000009">
    <property type="protein sequence ID" value="MDQ0222567.1"/>
    <property type="molecule type" value="Genomic_DNA"/>
</dbReference>
<evidence type="ECO:0000259" key="12">
    <source>
        <dbReference type="Pfam" id="PF03313"/>
    </source>
</evidence>
<evidence type="ECO:0000256" key="8">
    <source>
        <dbReference type="ARBA" id="ARBA00023014"/>
    </source>
</evidence>
<feature type="domain" description="Serine dehydratase-like alpha subunit" evidence="12">
    <location>
        <begin position="18"/>
        <end position="275"/>
    </location>
</feature>
<keyword evidence="5 11" id="KW-0004">4Fe-4S</keyword>
<evidence type="ECO:0000313" key="14">
    <source>
        <dbReference type="Proteomes" id="UP001223079"/>
    </source>
</evidence>
<keyword evidence="7 11" id="KW-0408">Iron</keyword>
<dbReference type="GO" id="GO:0003941">
    <property type="term" value="F:L-serine ammonia-lyase activity"/>
    <property type="evidence" value="ECO:0007669"/>
    <property type="project" value="UniProtKB-EC"/>
</dbReference>
<dbReference type="InterPro" id="IPR004642">
    <property type="entry name" value="Ser_deHydtase_asu"/>
</dbReference>
<dbReference type="EC" id="4.3.1.17" evidence="11"/>
<evidence type="ECO:0000256" key="10">
    <source>
        <dbReference type="ARBA" id="ARBA00049406"/>
    </source>
</evidence>
<comment type="catalytic activity">
    <reaction evidence="10 11">
        <text>L-serine = pyruvate + NH4(+)</text>
        <dbReference type="Rhea" id="RHEA:19169"/>
        <dbReference type="ChEBI" id="CHEBI:15361"/>
        <dbReference type="ChEBI" id="CHEBI:28938"/>
        <dbReference type="ChEBI" id="CHEBI:33384"/>
        <dbReference type="EC" id="4.3.1.17"/>
    </reaction>
</comment>
<dbReference type="Proteomes" id="UP001223079">
    <property type="component" value="Unassembled WGS sequence"/>
</dbReference>
<evidence type="ECO:0000256" key="5">
    <source>
        <dbReference type="ARBA" id="ARBA00022485"/>
    </source>
</evidence>
<dbReference type="InterPro" id="IPR005130">
    <property type="entry name" value="Ser_deHydtase-like_asu"/>
</dbReference>
<organism evidence="13 14">
    <name type="scientific">Streptococcus moroccensis</name>
    <dbReference type="NCBI Taxonomy" id="1451356"/>
    <lineage>
        <taxon>Bacteria</taxon>
        <taxon>Bacillati</taxon>
        <taxon>Bacillota</taxon>
        <taxon>Bacilli</taxon>
        <taxon>Lactobacillales</taxon>
        <taxon>Streptococcaceae</taxon>
        <taxon>Streptococcus</taxon>
    </lineage>
</organism>
<comment type="similarity">
    <text evidence="3 11">Belongs to the iron-sulfur dependent L-serine dehydratase family.</text>
</comment>
<dbReference type="NCBIfam" id="TIGR00718">
    <property type="entry name" value="sda_alpha"/>
    <property type="match status" value="1"/>
</dbReference>
<protein>
    <recommendedName>
        <fullName evidence="11">L-serine dehydratase</fullName>
        <ecNumber evidence="11">4.3.1.17</ecNumber>
    </recommendedName>
</protein>
<name>A0ABT9YRE4_9STRE</name>
<accession>A0ABT9YRE4</accession>
<reference evidence="13 14" key="1">
    <citation type="submission" date="2023-07" db="EMBL/GenBank/DDBJ databases">
        <title>Genomic Encyclopedia of Type Strains, Phase IV (KMG-IV): sequencing the most valuable type-strain genomes for metagenomic binning, comparative biology and taxonomic classification.</title>
        <authorList>
            <person name="Goeker M."/>
        </authorList>
    </citation>
    <scope>NUCLEOTIDE SEQUENCE [LARGE SCALE GENOMIC DNA]</scope>
    <source>
        <strain evidence="13 14">DSM 105143</strain>
    </source>
</reference>
<keyword evidence="8 11" id="KW-0411">Iron-sulfur</keyword>
<keyword evidence="9 11" id="KW-0456">Lyase</keyword>
<proteinExistence type="inferred from homology"/>
<evidence type="ECO:0000256" key="7">
    <source>
        <dbReference type="ARBA" id="ARBA00023004"/>
    </source>
</evidence>
<keyword evidence="6 11" id="KW-0479">Metal-binding</keyword>
<keyword evidence="14" id="KW-1185">Reference proteome</keyword>
<dbReference type="RefSeq" id="WP_307121760.1">
    <property type="nucleotide sequence ID" value="NZ_JAUSTM010000009.1"/>
</dbReference>
<comment type="cofactor">
    <cofactor evidence="1 11">
        <name>[4Fe-4S] cluster</name>
        <dbReference type="ChEBI" id="CHEBI:49883"/>
    </cofactor>
</comment>